<keyword evidence="4 11" id="KW-0028">Amino-acid biosynthesis</keyword>
<organism evidence="13 14">
    <name type="scientific">Tepidicaulis marinus</name>
    <dbReference type="NCBI Taxonomy" id="1333998"/>
    <lineage>
        <taxon>Bacteria</taxon>
        <taxon>Pseudomonadati</taxon>
        <taxon>Pseudomonadota</taxon>
        <taxon>Alphaproteobacteria</taxon>
        <taxon>Hyphomicrobiales</taxon>
        <taxon>Parvibaculaceae</taxon>
        <taxon>Tepidicaulis</taxon>
    </lineage>
</organism>
<comment type="similarity">
    <text evidence="2 11">Belongs to the shikimate kinase family.</text>
</comment>
<comment type="caution">
    <text evidence="11">Lacks conserved residue(s) required for the propagation of feature annotation.</text>
</comment>
<dbReference type="GO" id="GO:0009073">
    <property type="term" value="P:aromatic amino acid family biosynthetic process"/>
    <property type="evidence" value="ECO:0007669"/>
    <property type="project" value="UniProtKB-KW"/>
</dbReference>
<comment type="cofactor">
    <cofactor evidence="11">
        <name>Mg(2+)</name>
        <dbReference type="ChEBI" id="CHEBI:18420"/>
    </cofactor>
    <text evidence="11">Binds 1 Mg(2+) ion per subunit.</text>
</comment>
<comment type="caution">
    <text evidence="13">The sequence shown here is derived from an EMBL/GenBank/DDBJ whole genome shotgun (WGS) entry which is preliminary data.</text>
</comment>
<keyword evidence="6 11" id="KW-0547">Nucleotide-binding</keyword>
<evidence type="ECO:0000256" key="12">
    <source>
        <dbReference type="SAM" id="MobiDB-lite"/>
    </source>
</evidence>
<feature type="binding site" evidence="11">
    <location>
        <position position="51"/>
    </location>
    <ligand>
        <name>Mg(2+)</name>
        <dbReference type="ChEBI" id="CHEBI:18420"/>
    </ligand>
</feature>
<evidence type="ECO:0000256" key="9">
    <source>
        <dbReference type="ARBA" id="ARBA00023141"/>
    </source>
</evidence>
<gene>
    <name evidence="11" type="primary">aroK</name>
    <name evidence="13" type="ORF">M2A_1915</name>
</gene>
<dbReference type="NCBIfam" id="NF010552">
    <property type="entry name" value="PRK13946.1"/>
    <property type="match status" value="1"/>
</dbReference>
<accession>A0A081BBJ8</accession>
<keyword evidence="11" id="KW-0479">Metal-binding</keyword>
<dbReference type="STRING" id="1333998.M2A_1915"/>
<feature type="binding site" evidence="11">
    <location>
        <begin position="47"/>
        <end position="52"/>
    </location>
    <ligand>
        <name>ATP</name>
        <dbReference type="ChEBI" id="CHEBI:30616"/>
    </ligand>
</feature>
<evidence type="ECO:0000313" key="13">
    <source>
        <dbReference type="EMBL" id="GAK45416.1"/>
    </source>
</evidence>
<keyword evidence="11" id="KW-0460">Magnesium</keyword>
<reference evidence="13 14" key="1">
    <citation type="submission" date="2014-07" db="EMBL/GenBank/DDBJ databases">
        <title>Tepidicaulis marinum gen. nov., sp. nov., a novel marine bacterium denitrifying nitrate to nitrous oxide strictly under microaerobic conditions.</title>
        <authorList>
            <person name="Takeuchi M."/>
            <person name="Yamagishi T."/>
            <person name="Kamagata Y."/>
            <person name="Oshima K."/>
            <person name="Hattori M."/>
            <person name="Katayama T."/>
            <person name="Hanada S."/>
            <person name="Tamaki H."/>
            <person name="Marumo K."/>
            <person name="Maeda H."/>
            <person name="Nedachi M."/>
            <person name="Iwasaki W."/>
            <person name="Suwa Y."/>
            <person name="Sakata S."/>
        </authorList>
    </citation>
    <scope>NUCLEOTIDE SEQUENCE [LARGE SCALE GENOMIC DNA]</scope>
    <source>
        <strain evidence="13 14">MA2</strain>
    </source>
</reference>
<dbReference type="PANTHER" id="PTHR21087:SF16">
    <property type="entry name" value="SHIKIMATE KINASE 1, CHLOROPLASTIC"/>
    <property type="match status" value="1"/>
</dbReference>
<sequence>MTRSGKSAKPVPKPGTGEASTALPEEAHGALREKIGARSLVLVGLMGAGKTTVGKRLAHRLGLSFVDADAAIEEAAGESVSEIFENHGEQYFREGERRVIARLLDEGPYVLATGGGAFMDEGTRENVAAKGISIWLHADLDILVERVSRRGGRPLLRKKDPVQVMKDLMDTRYPIYAQADIRVESGESSHDAVVEAILHALKDYFEGQNQ</sequence>
<comment type="subunit">
    <text evidence="11">Monomer.</text>
</comment>
<evidence type="ECO:0000256" key="2">
    <source>
        <dbReference type="ARBA" id="ARBA00006997"/>
    </source>
</evidence>
<dbReference type="UniPathway" id="UPA00053">
    <property type="reaction ID" value="UER00088"/>
</dbReference>
<proteinExistence type="inferred from homology"/>
<dbReference type="InterPro" id="IPR027417">
    <property type="entry name" value="P-loop_NTPase"/>
</dbReference>
<dbReference type="Proteomes" id="UP000028702">
    <property type="component" value="Unassembled WGS sequence"/>
</dbReference>
<dbReference type="GO" id="GO:0005829">
    <property type="term" value="C:cytosol"/>
    <property type="evidence" value="ECO:0007669"/>
    <property type="project" value="TreeGrafter"/>
</dbReference>
<feature type="binding site" evidence="11">
    <location>
        <position position="93"/>
    </location>
    <ligand>
        <name>substrate</name>
    </ligand>
</feature>
<keyword evidence="9 11" id="KW-0057">Aromatic amino acid biosynthesis</keyword>
<evidence type="ECO:0000313" key="14">
    <source>
        <dbReference type="Proteomes" id="UP000028702"/>
    </source>
</evidence>
<dbReference type="GO" id="GO:0000287">
    <property type="term" value="F:magnesium ion binding"/>
    <property type="evidence" value="ECO:0007669"/>
    <property type="project" value="UniProtKB-UniRule"/>
</dbReference>
<protein>
    <recommendedName>
        <fullName evidence="3 11">Shikimate kinase</fullName>
        <shortName evidence="11">SK</shortName>
        <ecNumber evidence="3 11">2.7.1.71</ecNumber>
    </recommendedName>
</protein>
<dbReference type="PROSITE" id="PS01128">
    <property type="entry name" value="SHIKIMATE_KINASE"/>
    <property type="match status" value="1"/>
</dbReference>
<keyword evidence="5 11" id="KW-0808">Transferase</keyword>
<keyword evidence="11" id="KW-0963">Cytoplasm</keyword>
<dbReference type="RefSeq" id="WP_081875540.1">
    <property type="nucleotide sequence ID" value="NZ_BBIO01000009.1"/>
</dbReference>
<dbReference type="PANTHER" id="PTHR21087">
    <property type="entry name" value="SHIKIMATE KINASE"/>
    <property type="match status" value="1"/>
</dbReference>
<keyword evidence="14" id="KW-1185">Reference proteome</keyword>
<comment type="pathway">
    <text evidence="1 11">Metabolic intermediate biosynthesis; chorismate biosynthesis; chorismate from D-erythrose 4-phosphate and phosphoenolpyruvate: step 5/7.</text>
</comment>
<evidence type="ECO:0000256" key="11">
    <source>
        <dbReference type="HAMAP-Rule" id="MF_00109"/>
    </source>
</evidence>
<dbReference type="GO" id="GO:0009423">
    <property type="term" value="P:chorismate biosynthetic process"/>
    <property type="evidence" value="ECO:0007669"/>
    <property type="project" value="UniProtKB-UniRule"/>
</dbReference>
<dbReference type="EC" id="2.7.1.71" evidence="3 11"/>
<evidence type="ECO:0000256" key="1">
    <source>
        <dbReference type="ARBA" id="ARBA00004842"/>
    </source>
</evidence>
<feature type="region of interest" description="Disordered" evidence="12">
    <location>
        <begin position="1"/>
        <end position="24"/>
    </location>
</feature>
<dbReference type="GO" id="GO:0008652">
    <property type="term" value="P:amino acid biosynthetic process"/>
    <property type="evidence" value="ECO:0007669"/>
    <property type="project" value="UniProtKB-KW"/>
</dbReference>
<evidence type="ECO:0000256" key="10">
    <source>
        <dbReference type="ARBA" id="ARBA00048567"/>
    </source>
</evidence>
<feature type="binding site" evidence="11">
    <location>
        <position position="115"/>
    </location>
    <ligand>
        <name>substrate</name>
    </ligand>
</feature>
<comment type="function">
    <text evidence="11">Catalyzes the specific phosphorylation of the 3-hydroxyl group of shikimic acid using ATP as a cosubstrate.</text>
</comment>
<dbReference type="GO" id="GO:0005524">
    <property type="term" value="F:ATP binding"/>
    <property type="evidence" value="ECO:0007669"/>
    <property type="project" value="UniProtKB-UniRule"/>
</dbReference>
<comment type="subcellular location">
    <subcellularLocation>
        <location evidence="11">Cytoplasm</location>
    </subcellularLocation>
</comment>
<keyword evidence="7 11" id="KW-0418">Kinase</keyword>
<dbReference type="InterPro" id="IPR031322">
    <property type="entry name" value="Shikimate/glucono_kinase"/>
</dbReference>
<dbReference type="InterPro" id="IPR023000">
    <property type="entry name" value="Shikimate_kinase_CS"/>
</dbReference>
<dbReference type="Pfam" id="PF01202">
    <property type="entry name" value="SKI"/>
    <property type="match status" value="1"/>
</dbReference>
<evidence type="ECO:0000256" key="5">
    <source>
        <dbReference type="ARBA" id="ARBA00022679"/>
    </source>
</evidence>
<comment type="catalytic activity">
    <reaction evidence="10 11">
        <text>shikimate + ATP = 3-phosphoshikimate + ADP + H(+)</text>
        <dbReference type="Rhea" id="RHEA:13121"/>
        <dbReference type="ChEBI" id="CHEBI:15378"/>
        <dbReference type="ChEBI" id="CHEBI:30616"/>
        <dbReference type="ChEBI" id="CHEBI:36208"/>
        <dbReference type="ChEBI" id="CHEBI:145989"/>
        <dbReference type="ChEBI" id="CHEBI:456216"/>
        <dbReference type="EC" id="2.7.1.71"/>
    </reaction>
</comment>
<evidence type="ECO:0000256" key="8">
    <source>
        <dbReference type="ARBA" id="ARBA00022840"/>
    </source>
</evidence>
<feature type="binding site" evidence="11">
    <location>
        <position position="172"/>
    </location>
    <ligand>
        <name>substrate</name>
    </ligand>
</feature>
<evidence type="ECO:0000256" key="6">
    <source>
        <dbReference type="ARBA" id="ARBA00022741"/>
    </source>
</evidence>
<dbReference type="CDD" id="cd00464">
    <property type="entry name" value="SK"/>
    <property type="match status" value="1"/>
</dbReference>
<keyword evidence="8 11" id="KW-0067">ATP-binding</keyword>
<feature type="binding site" evidence="11">
    <location>
        <position position="69"/>
    </location>
    <ligand>
        <name>substrate</name>
    </ligand>
</feature>
<dbReference type="GO" id="GO:0004765">
    <property type="term" value="F:shikimate kinase activity"/>
    <property type="evidence" value="ECO:0007669"/>
    <property type="project" value="UniProtKB-UniRule"/>
</dbReference>
<dbReference type="Gene3D" id="3.40.50.300">
    <property type="entry name" value="P-loop containing nucleotide triphosphate hydrolases"/>
    <property type="match status" value="1"/>
</dbReference>
<dbReference type="HAMAP" id="MF_00109">
    <property type="entry name" value="Shikimate_kinase"/>
    <property type="match status" value="1"/>
</dbReference>
<evidence type="ECO:0000256" key="7">
    <source>
        <dbReference type="ARBA" id="ARBA00022777"/>
    </source>
</evidence>
<dbReference type="AlphaFoldDB" id="A0A081BBJ8"/>
<dbReference type="eggNOG" id="COG0703">
    <property type="taxonomic scope" value="Bacteria"/>
</dbReference>
<dbReference type="SUPFAM" id="SSF52540">
    <property type="entry name" value="P-loop containing nucleoside triphosphate hydrolases"/>
    <property type="match status" value="1"/>
</dbReference>
<feature type="binding site" evidence="11">
    <location>
        <position position="153"/>
    </location>
    <ligand>
        <name>ATP</name>
        <dbReference type="ChEBI" id="CHEBI:30616"/>
    </ligand>
</feature>
<dbReference type="PRINTS" id="PR01100">
    <property type="entry name" value="SHIKIMTKNASE"/>
</dbReference>
<evidence type="ECO:0000256" key="3">
    <source>
        <dbReference type="ARBA" id="ARBA00012154"/>
    </source>
</evidence>
<name>A0A081BBJ8_9HYPH</name>
<evidence type="ECO:0000256" key="4">
    <source>
        <dbReference type="ARBA" id="ARBA00022605"/>
    </source>
</evidence>
<dbReference type="EMBL" id="BBIO01000009">
    <property type="protein sequence ID" value="GAK45416.1"/>
    <property type="molecule type" value="Genomic_DNA"/>
</dbReference>
<dbReference type="InterPro" id="IPR000623">
    <property type="entry name" value="Shikimate_kinase/TSH1"/>
</dbReference>